<reference evidence="1" key="1">
    <citation type="journal article" date="2021" name="Environ. Microbiol.">
        <title>Gene family expansions and transcriptome signatures uncover fungal adaptations to wood decay.</title>
        <authorList>
            <person name="Hage H."/>
            <person name="Miyauchi S."/>
            <person name="Viragh M."/>
            <person name="Drula E."/>
            <person name="Min B."/>
            <person name="Chaduli D."/>
            <person name="Navarro D."/>
            <person name="Favel A."/>
            <person name="Norest M."/>
            <person name="Lesage-Meessen L."/>
            <person name="Balint B."/>
            <person name="Merenyi Z."/>
            <person name="de Eugenio L."/>
            <person name="Morin E."/>
            <person name="Martinez A.T."/>
            <person name="Baldrian P."/>
            <person name="Stursova M."/>
            <person name="Martinez M.J."/>
            <person name="Novotny C."/>
            <person name="Magnuson J.K."/>
            <person name="Spatafora J.W."/>
            <person name="Maurice S."/>
            <person name="Pangilinan J."/>
            <person name="Andreopoulos W."/>
            <person name="LaButti K."/>
            <person name="Hundley H."/>
            <person name="Na H."/>
            <person name="Kuo A."/>
            <person name="Barry K."/>
            <person name="Lipzen A."/>
            <person name="Henrissat B."/>
            <person name="Riley R."/>
            <person name="Ahrendt S."/>
            <person name="Nagy L.G."/>
            <person name="Grigoriev I.V."/>
            <person name="Martin F."/>
            <person name="Rosso M.N."/>
        </authorList>
    </citation>
    <scope>NUCLEOTIDE SEQUENCE</scope>
    <source>
        <strain evidence="1">CBS 384.51</strain>
    </source>
</reference>
<sequence length="303" mass="34039">MSLTPTNPQETKDDKRISPDDGLFAVLDESELEFFSDQTGIKDGDELKKHILEIRAEAWKIHPYHCIRVFAFARFKLNRFPAYKDLLKLGKERPGALFLDLGCCLGHDVRKAVADGFPINQAIGSDLHSEFWDIGHKLFKTTPETFPLAFIPADIFDPASLAPAPLPTSVPTDPLPPLTTLTSLNPLRGRLSAIHASALFHLFTEEKQLELAKLIAPLLSPEPGSFIFGAHGGLPVKGERERVNSHGIHMFCHSPETWKELWEKQVFPEGQVRVDAFLLDRKIWRPDGGERKEPALVWTVTRL</sequence>
<keyword evidence="2" id="KW-1185">Reference proteome</keyword>
<gene>
    <name evidence="1" type="ORF">BDY19DRAFT_984175</name>
</gene>
<evidence type="ECO:0000313" key="1">
    <source>
        <dbReference type="EMBL" id="KAI0091223.1"/>
    </source>
</evidence>
<evidence type="ECO:0000313" key="2">
    <source>
        <dbReference type="Proteomes" id="UP001055072"/>
    </source>
</evidence>
<proteinExistence type="predicted"/>
<accession>A0ACB8UAG6</accession>
<comment type="caution">
    <text evidence="1">The sequence shown here is derived from an EMBL/GenBank/DDBJ whole genome shotgun (WGS) entry which is preliminary data.</text>
</comment>
<organism evidence="1 2">
    <name type="scientific">Irpex rosettiformis</name>
    <dbReference type="NCBI Taxonomy" id="378272"/>
    <lineage>
        <taxon>Eukaryota</taxon>
        <taxon>Fungi</taxon>
        <taxon>Dikarya</taxon>
        <taxon>Basidiomycota</taxon>
        <taxon>Agaricomycotina</taxon>
        <taxon>Agaricomycetes</taxon>
        <taxon>Polyporales</taxon>
        <taxon>Irpicaceae</taxon>
        <taxon>Irpex</taxon>
    </lineage>
</organism>
<protein>
    <submittedName>
        <fullName evidence="1">Uncharacterized protein</fullName>
    </submittedName>
</protein>
<dbReference type="EMBL" id="MU274906">
    <property type="protein sequence ID" value="KAI0091223.1"/>
    <property type="molecule type" value="Genomic_DNA"/>
</dbReference>
<name>A0ACB8UAG6_9APHY</name>
<dbReference type="Proteomes" id="UP001055072">
    <property type="component" value="Unassembled WGS sequence"/>
</dbReference>